<sequence length="198" mass="21486">MVLRPYLALTTLGRAVPAGLRAILSKDKSRPQTISVSDEIVIAAPPEAVYARISDVKNMGSVSPENTGATLRLGDDSPYVGMEFDGHNKRGRLTWTTRCKVISAEPGVGFAFKVRAIGPPGKPILRFPIATWAYRLAPTADGATLVTETWSIGPWPDAVIPALDRFAANGLNGREIQRRNLHITLQNLKRVLEADTVC</sequence>
<name>A0A848KDJ2_9NOCA</name>
<proteinExistence type="predicted"/>
<evidence type="ECO:0000313" key="2">
    <source>
        <dbReference type="Proteomes" id="UP000535543"/>
    </source>
</evidence>
<dbReference type="SUPFAM" id="SSF55961">
    <property type="entry name" value="Bet v1-like"/>
    <property type="match status" value="1"/>
</dbReference>
<dbReference type="InterPro" id="IPR019587">
    <property type="entry name" value="Polyketide_cyclase/dehydratase"/>
</dbReference>
<comment type="caution">
    <text evidence="1">The sequence shown here is derived from an EMBL/GenBank/DDBJ whole genome shotgun (WGS) entry which is preliminary data.</text>
</comment>
<dbReference type="Pfam" id="PF10604">
    <property type="entry name" value="Polyketide_cyc2"/>
    <property type="match status" value="1"/>
</dbReference>
<dbReference type="Gene3D" id="3.30.530.20">
    <property type="match status" value="1"/>
</dbReference>
<keyword evidence="2" id="KW-1185">Reference proteome</keyword>
<dbReference type="AlphaFoldDB" id="A0A848KDJ2"/>
<evidence type="ECO:0000313" key="1">
    <source>
        <dbReference type="EMBL" id="NMN96905.1"/>
    </source>
</evidence>
<dbReference type="CDD" id="cd07812">
    <property type="entry name" value="SRPBCC"/>
    <property type="match status" value="1"/>
</dbReference>
<reference evidence="1 2" key="1">
    <citation type="submission" date="2019-05" db="EMBL/GenBank/DDBJ databases">
        <authorList>
            <person name="Lee S.D."/>
        </authorList>
    </citation>
    <scope>NUCLEOTIDE SEQUENCE [LARGE SCALE GENOMIC DNA]</scope>
    <source>
        <strain evidence="1 2">YC2-7</strain>
    </source>
</reference>
<organism evidence="1 2">
    <name type="scientific">Antrihabitans stalactiti</name>
    <dbReference type="NCBI Taxonomy" id="2584121"/>
    <lineage>
        <taxon>Bacteria</taxon>
        <taxon>Bacillati</taxon>
        <taxon>Actinomycetota</taxon>
        <taxon>Actinomycetes</taxon>
        <taxon>Mycobacteriales</taxon>
        <taxon>Nocardiaceae</taxon>
        <taxon>Antrihabitans</taxon>
    </lineage>
</organism>
<dbReference type="InterPro" id="IPR023393">
    <property type="entry name" value="START-like_dom_sf"/>
</dbReference>
<accession>A0A848KDJ2</accession>
<protein>
    <submittedName>
        <fullName evidence="1">SRPBCC family protein</fullName>
    </submittedName>
</protein>
<gene>
    <name evidence="1" type="ORF">FGL95_17855</name>
</gene>
<dbReference type="Proteomes" id="UP000535543">
    <property type="component" value="Unassembled WGS sequence"/>
</dbReference>
<reference evidence="1 2" key="2">
    <citation type="submission" date="2020-06" db="EMBL/GenBank/DDBJ databases">
        <title>Antribacter stalactiti gen. nov., sp. nov., a new member of the family Nacardiaceae isolated from a cave.</title>
        <authorList>
            <person name="Kim I.S."/>
        </authorList>
    </citation>
    <scope>NUCLEOTIDE SEQUENCE [LARGE SCALE GENOMIC DNA]</scope>
    <source>
        <strain evidence="1 2">YC2-7</strain>
    </source>
</reference>
<dbReference type="EMBL" id="VCQU01000006">
    <property type="protein sequence ID" value="NMN96905.1"/>
    <property type="molecule type" value="Genomic_DNA"/>
</dbReference>